<dbReference type="CDD" id="cd02440">
    <property type="entry name" value="AdoMet_MTases"/>
    <property type="match status" value="1"/>
</dbReference>
<organism evidence="2 3">
    <name type="scientific">Priestia taiwanensis</name>
    <dbReference type="NCBI Taxonomy" id="1347902"/>
    <lineage>
        <taxon>Bacteria</taxon>
        <taxon>Bacillati</taxon>
        <taxon>Bacillota</taxon>
        <taxon>Bacilli</taxon>
        <taxon>Bacillales</taxon>
        <taxon>Bacillaceae</taxon>
        <taxon>Priestia</taxon>
    </lineage>
</organism>
<feature type="domain" description="Methyltransferase" evidence="1">
    <location>
        <begin position="44"/>
        <end position="107"/>
    </location>
</feature>
<evidence type="ECO:0000259" key="1">
    <source>
        <dbReference type="Pfam" id="PF13847"/>
    </source>
</evidence>
<comment type="caution">
    <text evidence="2">The sequence shown here is derived from an EMBL/GenBank/DDBJ whole genome shotgun (WGS) entry which is preliminary data.</text>
</comment>
<evidence type="ECO:0000313" key="2">
    <source>
        <dbReference type="EMBL" id="GGE81774.1"/>
    </source>
</evidence>
<dbReference type="RefSeq" id="WP_188389712.1">
    <property type="nucleotide sequence ID" value="NZ_BMFK01000004.1"/>
</dbReference>
<reference evidence="2" key="1">
    <citation type="journal article" date="2014" name="Int. J. Syst. Evol. Microbiol.">
        <title>Complete genome sequence of Corynebacterium casei LMG S-19264T (=DSM 44701T), isolated from a smear-ripened cheese.</title>
        <authorList>
            <consortium name="US DOE Joint Genome Institute (JGI-PGF)"/>
            <person name="Walter F."/>
            <person name="Albersmeier A."/>
            <person name="Kalinowski J."/>
            <person name="Ruckert C."/>
        </authorList>
    </citation>
    <scope>NUCLEOTIDE SEQUENCE</scope>
    <source>
        <strain evidence="2">CGMCC 1.12698</strain>
    </source>
</reference>
<dbReference type="Gene3D" id="3.40.50.150">
    <property type="entry name" value="Vaccinia Virus protein VP39"/>
    <property type="match status" value="1"/>
</dbReference>
<dbReference type="EMBL" id="BMFK01000004">
    <property type="protein sequence ID" value="GGE81774.1"/>
    <property type="molecule type" value="Genomic_DNA"/>
</dbReference>
<dbReference type="InterPro" id="IPR025714">
    <property type="entry name" value="Methyltranfer_dom"/>
</dbReference>
<keyword evidence="3" id="KW-1185">Reference proteome</keyword>
<sequence length="228" mass="26751">MQLVKEKNQPVGETVNLAYWNEFYKRFYIEEESTFCSYIKSRIDKDTLIIDIGCGTGQDIRSFYREGFCVTGIDRSLEVINSNNNVIKQAGYRDSIDFKQVDISSESELSKFIQEKLEEARGRKKKLLVYSRFFLHSINQQTEEVLLKTLAKQLDNGDLFAAEFRTIEDANKEKVYNNHYRRFVDSEQLVKNLEEVYRFEVLEYTKGTGFSIYKGEDPYLARIIARKS</sequence>
<dbReference type="Pfam" id="PF13847">
    <property type="entry name" value="Methyltransf_31"/>
    <property type="match status" value="1"/>
</dbReference>
<protein>
    <recommendedName>
        <fullName evidence="1">Methyltransferase domain-containing protein</fullName>
    </recommendedName>
</protein>
<dbReference type="InterPro" id="IPR029063">
    <property type="entry name" value="SAM-dependent_MTases_sf"/>
</dbReference>
<accession>A0A917AXT0</accession>
<evidence type="ECO:0000313" key="3">
    <source>
        <dbReference type="Proteomes" id="UP000605259"/>
    </source>
</evidence>
<proteinExistence type="predicted"/>
<reference evidence="2" key="2">
    <citation type="submission" date="2020-09" db="EMBL/GenBank/DDBJ databases">
        <authorList>
            <person name="Sun Q."/>
            <person name="Zhou Y."/>
        </authorList>
    </citation>
    <scope>NUCLEOTIDE SEQUENCE</scope>
    <source>
        <strain evidence="2">CGMCC 1.12698</strain>
    </source>
</reference>
<gene>
    <name evidence="2" type="ORF">GCM10007140_34320</name>
</gene>
<name>A0A917AXT0_9BACI</name>
<dbReference type="Proteomes" id="UP000605259">
    <property type="component" value="Unassembled WGS sequence"/>
</dbReference>
<dbReference type="SUPFAM" id="SSF53335">
    <property type="entry name" value="S-adenosyl-L-methionine-dependent methyltransferases"/>
    <property type="match status" value="1"/>
</dbReference>
<dbReference type="AlphaFoldDB" id="A0A917AXT0"/>